<feature type="compositionally biased region" description="Basic residues" evidence="6">
    <location>
        <begin position="402"/>
        <end position="411"/>
    </location>
</feature>
<evidence type="ECO:0000256" key="3">
    <source>
        <dbReference type="ARBA" id="ARBA00037226"/>
    </source>
</evidence>
<dbReference type="CDD" id="cd00866">
    <property type="entry name" value="PEBP_euk"/>
    <property type="match status" value="1"/>
</dbReference>
<dbReference type="OrthoDB" id="2153661at2759"/>
<feature type="region of interest" description="Disordered" evidence="6">
    <location>
        <begin position="391"/>
        <end position="411"/>
    </location>
</feature>
<feature type="compositionally biased region" description="Polar residues" evidence="6">
    <location>
        <begin position="55"/>
        <end position="71"/>
    </location>
</feature>
<comment type="similarity">
    <text evidence="4">Belongs to the phosphatidylethanolamine-binding protein family. Mitochondrion-specific ribosomal protein mL38 subfamily.</text>
</comment>
<reference evidence="7 9" key="1">
    <citation type="submission" date="2020-01" db="EMBL/GenBank/DDBJ databases">
        <authorList>
            <consortium name="DOE Joint Genome Institute"/>
            <person name="Haridas S."/>
            <person name="Albert R."/>
            <person name="Binder M."/>
            <person name="Bloem J."/>
            <person name="Labutti K."/>
            <person name="Salamov A."/>
            <person name="Andreopoulos B."/>
            <person name="Baker S.E."/>
            <person name="Barry K."/>
            <person name="Bills G."/>
            <person name="Bluhm B.H."/>
            <person name="Cannon C."/>
            <person name="Castanera R."/>
            <person name="Culley D.E."/>
            <person name="Daum C."/>
            <person name="Ezra D."/>
            <person name="Gonzalez J.B."/>
            <person name="Henrissat B."/>
            <person name="Kuo A."/>
            <person name="Liang C."/>
            <person name="Lipzen A."/>
            <person name="Lutzoni F."/>
            <person name="Magnuson J."/>
            <person name="Mondo S."/>
            <person name="Nolan M."/>
            <person name="Ohm R."/>
            <person name="Pangilinan J."/>
            <person name="Park H.-J."/>
            <person name="Ramirez L."/>
            <person name="Alfaro M."/>
            <person name="Sun H."/>
            <person name="Tritt A."/>
            <person name="Yoshinaga Y."/>
            <person name="Zwiers L.-H."/>
            <person name="Turgeon B.G."/>
            <person name="Goodwin S.B."/>
            <person name="Spatafora J.W."/>
            <person name="Crous P.W."/>
            <person name="Grigoriev I.V."/>
        </authorList>
    </citation>
    <scope>NUCLEOTIDE SEQUENCE</scope>
    <source>
        <strain evidence="7 9">CBS 781.70</strain>
    </source>
</reference>
<evidence type="ECO:0000256" key="1">
    <source>
        <dbReference type="ARBA" id="ARBA00004173"/>
    </source>
</evidence>
<dbReference type="SUPFAM" id="SSF49777">
    <property type="entry name" value="PEBP-like"/>
    <property type="match status" value="1"/>
</dbReference>
<dbReference type="GeneID" id="54418548"/>
<organism evidence="7">
    <name type="scientific">Eremomyces bilateralis CBS 781.70</name>
    <dbReference type="NCBI Taxonomy" id="1392243"/>
    <lineage>
        <taxon>Eukaryota</taxon>
        <taxon>Fungi</taxon>
        <taxon>Dikarya</taxon>
        <taxon>Ascomycota</taxon>
        <taxon>Pezizomycotina</taxon>
        <taxon>Dothideomycetes</taxon>
        <taxon>Dothideomycetes incertae sedis</taxon>
        <taxon>Eremomycetales</taxon>
        <taxon>Eremomycetaceae</taxon>
        <taxon>Eremomyces</taxon>
    </lineage>
</organism>
<feature type="region of interest" description="Disordered" evidence="6">
    <location>
        <begin position="32"/>
        <end position="79"/>
    </location>
</feature>
<dbReference type="GO" id="GO:0005739">
    <property type="term" value="C:mitochondrion"/>
    <property type="evidence" value="ECO:0007669"/>
    <property type="project" value="UniProtKB-SubCell"/>
</dbReference>
<dbReference type="PANTHER" id="PTHR11362:SF82">
    <property type="entry name" value="PHOSPHATIDYLETHANOLAMINE-BINDING PROTEIN 4"/>
    <property type="match status" value="1"/>
</dbReference>
<dbReference type="InterPro" id="IPR035810">
    <property type="entry name" value="PEBP_euk"/>
</dbReference>
<dbReference type="RefSeq" id="XP_033536575.1">
    <property type="nucleotide sequence ID" value="XM_033677978.1"/>
</dbReference>
<dbReference type="AlphaFoldDB" id="A0A6G1GA87"/>
<dbReference type="FunFam" id="3.90.280.10:FF:000004">
    <property type="entry name" value="Mitochondrial large ribosomal subunit YmL35"/>
    <property type="match status" value="1"/>
</dbReference>
<accession>A0A6G1GA87</accession>
<evidence type="ECO:0000256" key="5">
    <source>
        <dbReference type="ARBA" id="ARBA00039444"/>
    </source>
</evidence>
<dbReference type="Gene3D" id="1.20.58.1180">
    <property type="match status" value="1"/>
</dbReference>
<evidence type="ECO:0000313" key="8">
    <source>
        <dbReference type="Proteomes" id="UP000504638"/>
    </source>
</evidence>
<feature type="compositionally biased region" description="Low complexity" evidence="6">
    <location>
        <begin position="41"/>
        <end position="54"/>
    </location>
</feature>
<comment type="subcellular location">
    <subcellularLocation>
        <location evidence="1">Mitochondrion</location>
    </subcellularLocation>
</comment>
<comment type="function">
    <text evidence="3">Component of the mitochondrial ribosome (mitoribosome), a dedicated translation machinery responsible for the synthesis of mitochondrial genome-encoded proteins, including at least some of the essential transmembrane subunits of the mitochondrial respiratory chain. The mitoribosomes are attached to the mitochondrial inner membrane and translation products are cotranslationally integrated into the membrane.</text>
</comment>
<keyword evidence="8" id="KW-1185">Reference proteome</keyword>
<keyword evidence="2" id="KW-0496">Mitochondrion</keyword>
<dbReference type="InterPro" id="IPR008914">
    <property type="entry name" value="PEBP"/>
</dbReference>
<evidence type="ECO:0000313" key="9">
    <source>
        <dbReference type="RefSeq" id="XP_033536575.1"/>
    </source>
</evidence>
<gene>
    <name evidence="7 9" type="ORF">P152DRAFT_447226</name>
</gene>
<evidence type="ECO:0000256" key="2">
    <source>
        <dbReference type="ARBA" id="ARBA00023128"/>
    </source>
</evidence>
<evidence type="ECO:0000313" key="7">
    <source>
        <dbReference type="EMBL" id="KAF1814944.1"/>
    </source>
</evidence>
<protein>
    <recommendedName>
        <fullName evidence="5">Large ribosomal subunit protein mL38</fullName>
    </recommendedName>
</protein>
<dbReference type="Pfam" id="PF01161">
    <property type="entry name" value="PBP"/>
    <property type="match status" value="1"/>
</dbReference>
<evidence type="ECO:0000256" key="6">
    <source>
        <dbReference type="SAM" id="MobiDB-lite"/>
    </source>
</evidence>
<dbReference type="Gene3D" id="3.90.280.10">
    <property type="entry name" value="PEBP-like"/>
    <property type="match status" value="1"/>
</dbReference>
<name>A0A6G1GA87_9PEZI</name>
<dbReference type="EMBL" id="ML975152">
    <property type="protein sequence ID" value="KAF1814944.1"/>
    <property type="molecule type" value="Genomic_DNA"/>
</dbReference>
<sequence>MSIASSAQCLRCIGRTSLSSSRSSTWRAFSKASRQEASLNTTSSSSPPIEPTLTRQTSTPVTSTPLQTDPSESTRRQAVRKELKDPIPFEQLPYECFQEARKILQADREEKLGQIEIQRGRIARLVEQDASVSGGNVAKRKRLESMRQRLEELKILADINDPLVKKRFEDGLGDMDKPIYRHLAYKKWIAYKRKVAMQRITQMSVIPDVLPSIEPILDVDMNFDRVRVQPGNFIMSTTSERTPTFNVQSFAAGERLYTVAVIDPDIPNIDTDNFDHKCLFLATNVPISPTSPKVDVASLPDASVAHSWLPPVAQMGAPYHRISAFILRQPHGTTIDVEALKGQYPRDNLWLRDMVKKHSLRPMGVTMFRSMWDEGTDGVMERAGIEGVDMEFQRPPPEKLPYKKKPGWKFR</sequence>
<dbReference type="PANTHER" id="PTHR11362">
    <property type="entry name" value="PHOSPHATIDYLETHANOLAMINE-BINDING PROTEIN"/>
    <property type="match status" value="1"/>
</dbReference>
<evidence type="ECO:0000256" key="4">
    <source>
        <dbReference type="ARBA" id="ARBA00038016"/>
    </source>
</evidence>
<proteinExistence type="inferred from homology"/>
<dbReference type="InterPro" id="IPR036610">
    <property type="entry name" value="PEBP-like_sf"/>
</dbReference>
<reference evidence="9" key="3">
    <citation type="submission" date="2025-04" db="UniProtKB">
        <authorList>
            <consortium name="RefSeq"/>
        </authorList>
    </citation>
    <scope>IDENTIFICATION</scope>
    <source>
        <strain evidence="9">CBS 781.70</strain>
    </source>
</reference>
<reference evidence="9" key="2">
    <citation type="submission" date="2020-04" db="EMBL/GenBank/DDBJ databases">
        <authorList>
            <consortium name="NCBI Genome Project"/>
        </authorList>
    </citation>
    <scope>NUCLEOTIDE SEQUENCE</scope>
    <source>
        <strain evidence="9">CBS 781.70</strain>
    </source>
</reference>
<dbReference type="Proteomes" id="UP000504638">
    <property type="component" value="Unplaced"/>
</dbReference>